<keyword evidence="3" id="KW-1185">Reference proteome</keyword>
<feature type="compositionally biased region" description="Polar residues" evidence="1">
    <location>
        <begin position="483"/>
        <end position="494"/>
    </location>
</feature>
<feature type="non-terminal residue" evidence="2">
    <location>
        <position position="834"/>
    </location>
</feature>
<sequence>MLSSAELAAAVDGYARATLAWLDAHDGPCLEISVWGLAVELPFAVSPMDMLDQVLPALAGDERLVFSITPTGIRQFEAAAESLDSYVERKLPMFTNRMLAYTRKGHSYVDTDVRGLVGSPSLIDADAAANRIVSLLQQHPEVVYKVDHKGRIVFSGRTVGPNPPATPVAVSPVPTTPAATTTSLKIHETATPATSAAVSTVAQEKISFFTQRMLSYVSKGHKYYASDVRGLCKVPATINQDAVIDAIVSALKADARVMHAVDDRGRLYFADASVPPAAPLPPPLPPTPLTPAVPMPPPCLHVQAPYVPPMPPSISPSLAMPNTVTTDAAIDINTELATRYLQQHKASILSTIATHEVFHVSVVLFQLLPLLTPDQSPEAVVAAVVALLKTDPQLSYHQDDVGRQYFTARAASIDLGAPATEPWDAPPSPSVRSQFSESESDGSNFDNDDSDDDSDDEGGGDSDSDDSDSSDCSGNSRSSSGDKASTGNTGSKESATAVDGAELAKHVAILRIRMLKTLVKLPRFYVALIPGVGALATSPLARAIVEKLRQNPRVIYVDDHPKLRPHFMKSAQFQVPEANDRTSRSQVLVTKLTPATVQPPTEVLVVATAASLRDLIQCHDMLSKPHIPGAVAVDAHGTLPQLLVALAWDDHTVLIDCENIDVGLLVELLAPLLQSTFVTKVVYDAYRIADTLATLSDAPAAGFLDLQLLMEHSFASFDISFATMLSCSNLPMHPHPRFLARPALLTQRPLDANAHDAAAATAQLLYQASQAHAKAIHDHLDLVTHATSLRLTTAVSATDGTRKLCLDSRNNHRLVSHEYLSTWRPEDVDANTPV</sequence>
<gene>
    <name evidence="2" type="ORF">ACHHYP_06837</name>
</gene>
<proteinExistence type="predicted"/>
<organism evidence="2 3">
    <name type="scientific">Achlya hypogyna</name>
    <name type="common">Oomycete</name>
    <name type="synonym">Protoachlya hypogyna</name>
    <dbReference type="NCBI Taxonomy" id="1202772"/>
    <lineage>
        <taxon>Eukaryota</taxon>
        <taxon>Sar</taxon>
        <taxon>Stramenopiles</taxon>
        <taxon>Oomycota</taxon>
        <taxon>Saprolegniomycetes</taxon>
        <taxon>Saprolegniales</taxon>
        <taxon>Achlyaceae</taxon>
        <taxon>Achlya</taxon>
    </lineage>
</organism>
<dbReference type="SUPFAM" id="SSF53098">
    <property type="entry name" value="Ribonuclease H-like"/>
    <property type="match status" value="1"/>
</dbReference>
<reference evidence="2 3" key="1">
    <citation type="journal article" date="2014" name="Genome Biol. Evol.">
        <title>The secreted proteins of Achlya hypogyna and Thraustotheca clavata identify the ancestral oomycete secretome and reveal gene acquisitions by horizontal gene transfer.</title>
        <authorList>
            <person name="Misner I."/>
            <person name="Blouin N."/>
            <person name="Leonard G."/>
            <person name="Richards T.A."/>
            <person name="Lane C.E."/>
        </authorList>
    </citation>
    <scope>NUCLEOTIDE SEQUENCE [LARGE SCALE GENOMIC DNA]</scope>
    <source>
        <strain evidence="2 3">ATCC 48635</strain>
    </source>
</reference>
<feature type="region of interest" description="Disordered" evidence="1">
    <location>
        <begin position="417"/>
        <end position="497"/>
    </location>
</feature>
<dbReference type="InterPro" id="IPR036397">
    <property type="entry name" value="RNaseH_sf"/>
</dbReference>
<dbReference type="GO" id="GO:0003676">
    <property type="term" value="F:nucleic acid binding"/>
    <property type="evidence" value="ECO:0007669"/>
    <property type="project" value="InterPro"/>
</dbReference>
<dbReference type="Proteomes" id="UP000243579">
    <property type="component" value="Unassembled WGS sequence"/>
</dbReference>
<feature type="compositionally biased region" description="Acidic residues" evidence="1">
    <location>
        <begin position="446"/>
        <end position="469"/>
    </location>
</feature>
<dbReference type="InterPro" id="IPR012337">
    <property type="entry name" value="RNaseH-like_sf"/>
</dbReference>
<dbReference type="AlphaFoldDB" id="A0A1V9YRW8"/>
<evidence type="ECO:0000256" key="1">
    <source>
        <dbReference type="SAM" id="MobiDB-lite"/>
    </source>
</evidence>
<feature type="compositionally biased region" description="Low complexity" evidence="1">
    <location>
        <begin position="470"/>
        <end position="482"/>
    </location>
</feature>
<dbReference type="Gene3D" id="3.30.420.10">
    <property type="entry name" value="Ribonuclease H-like superfamily/Ribonuclease H"/>
    <property type="match status" value="1"/>
</dbReference>
<evidence type="ECO:0000313" key="2">
    <source>
        <dbReference type="EMBL" id="OQR88391.1"/>
    </source>
</evidence>
<accession>A0A1V9YRW8</accession>
<protein>
    <recommendedName>
        <fullName evidence="4">3'-5' exonuclease domain-containing protein</fullName>
    </recommendedName>
</protein>
<name>A0A1V9YRW8_ACHHY</name>
<dbReference type="EMBL" id="JNBR01001351">
    <property type="protein sequence ID" value="OQR88391.1"/>
    <property type="molecule type" value="Genomic_DNA"/>
</dbReference>
<evidence type="ECO:0008006" key="4">
    <source>
        <dbReference type="Google" id="ProtNLM"/>
    </source>
</evidence>
<evidence type="ECO:0000313" key="3">
    <source>
        <dbReference type="Proteomes" id="UP000243579"/>
    </source>
</evidence>
<dbReference type="STRING" id="1202772.A0A1V9YRW8"/>
<comment type="caution">
    <text evidence="2">The sequence shown here is derived from an EMBL/GenBank/DDBJ whole genome shotgun (WGS) entry which is preliminary data.</text>
</comment>